<comment type="caution">
    <text evidence="1">The sequence shown here is derived from an EMBL/GenBank/DDBJ whole genome shotgun (WGS) entry which is preliminary data.</text>
</comment>
<organism evidence="1 2">
    <name type="scientific">Clostridium saccharobutylicum</name>
    <dbReference type="NCBI Taxonomy" id="169679"/>
    <lineage>
        <taxon>Bacteria</taxon>
        <taxon>Bacillati</taxon>
        <taxon>Bacillota</taxon>
        <taxon>Clostridia</taxon>
        <taxon>Eubacteriales</taxon>
        <taxon>Clostridiaceae</taxon>
        <taxon>Clostridium</taxon>
    </lineage>
</organism>
<evidence type="ECO:0000313" key="1">
    <source>
        <dbReference type="EMBL" id="OOM09452.1"/>
    </source>
</evidence>
<sequence>MIKTIEELVEDINDRVYRIHIDVLMKNLNKYKAQKDLLTQIFMETYGIEFKDGDNYLALRMYIGNMEKELGSIADTIKRLKHRITIDGLGKGFEVTGREIFKIAQKYVTAVKKYEAYTNLYKQLELRESLENEITMVKRVRFSVSNSDKTDKKAICLEFPTFNAFSIEEIKELLGFWDYVKYDDVESVIGFVNKNEAVFQRGYSSSYFVKGNVVYYTIYPSELRI</sequence>
<dbReference type="AlphaFoldDB" id="A0A1S8MZ26"/>
<dbReference type="Proteomes" id="UP000191154">
    <property type="component" value="Unassembled WGS sequence"/>
</dbReference>
<protein>
    <submittedName>
        <fullName evidence="1">Uncharacterized protein</fullName>
    </submittedName>
</protein>
<dbReference type="RefSeq" id="WP_077866758.1">
    <property type="nucleotide sequence ID" value="NZ_LZYZ01000007.1"/>
</dbReference>
<proteinExistence type="predicted"/>
<dbReference type="EMBL" id="LZYZ01000007">
    <property type="protein sequence ID" value="OOM09452.1"/>
    <property type="molecule type" value="Genomic_DNA"/>
</dbReference>
<reference evidence="1 2" key="1">
    <citation type="submission" date="2016-05" db="EMBL/GenBank/DDBJ databases">
        <title>Microbial solvent formation.</title>
        <authorList>
            <person name="Poehlein A."/>
            <person name="Montoya Solano J.D."/>
            <person name="Flitsch S."/>
            <person name="Krabben P."/>
            <person name="Duerre P."/>
            <person name="Daniel R."/>
        </authorList>
    </citation>
    <scope>NUCLEOTIDE SEQUENCE [LARGE SCALE GENOMIC DNA]</scope>
    <source>
        <strain evidence="1 2">L1-8</strain>
    </source>
</reference>
<name>A0A1S8MZ26_CLOSA</name>
<evidence type="ECO:0000313" key="2">
    <source>
        <dbReference type="Proteomes" id="UP000191154"/>
    </source>
</evidence>
<gene>
    <name evidence="1" type="ORF">CLOSAC_37330</name>
</gene>
<accession>A0A1S8MZ26</accession>